<feature type="transmembrane region" description="Helical" evidence="2">
    <location>
        <begin position="193"/>
        <end position="211"/>
    </location>
</feature>
<protein>
    <submittedName>
        <fullName evidence="3">Uncharacterized protein</fullName>
    </submittedName>
</protein>
<dbReference type="RefSeq" id="XP_040764508.1">
    <property type="nucleotide sequence ID" value="XM_040906387.1"/>
</dbReference>
<evidence type="ECO:0000256" key="2">
    <source>
        <dbReference type="SAM" id="Phobius"/>
    </source>
</evidence>
<dbReference type="EMBL" id="KV427622">
    <property type="protein sequence ID" value="KZT06768.1"/>
    <property type="molecule type" value="Genomic_DNA"/>
</dbReference>
<evidence type="ECO:0000313" key="3">
    <source>
        <dbReference type="EMBL" id="KZT06768.1"/>
    </source>
</evidence>
<keyword evidence="4" id="KW-1185">Reference proteome</keyword>
<keyword evidence="2" id="KW-0812">Transmembrane</keyword>
<feature type="transmembrane region" description="Helical" evidence="2">
    <location>
        <begin position="310"/>
        <end position="326"/>
    </location>
</feature>
<dbReference type="PANTHER" id="PTHR34391">
    <property type="entry name" value="UPF0658 GOLGI APPARATUS MEMBRANE PROTEIN C1952.10C-RELATED"/>
    <property type="match status" value="1"/>
</dbReference>
<keyword evidence="2" id="KW-1133">Transmembrane helix</keyword>
<evidence type="ECO:0000256" key="1">
    <source>
        <dbReference type="SAM" id="MobiDB-lite"/>
    </source>
</evidence>
<feature type="transmembrane region" description="Helical" evidence="2">
    <location>
        <begin position="231"/>
        <end position="254"/>
    </location>
</feature>
<accession>A0A165ED23</accession>
<reference evidence="3 4" key="1">
    <citation type="journal article" date="2016" name="Mol. Biol. Evol.">
        <title>Comparative Genomics of Early-Diverging Mushroom-Forming Fungi Provides Insights into the Origins of Lignocellulose Decay Capabilities.</title>
        <authorList>
            <person name="Nagy L.G."/>
            <person name="Riley R."/>
            <person name="Tritt A."/>
            <person name="Adam C."/>
            <person name="Daum C."/>
            <person name="Floudas D."/>
            <person name="Sun H."/>
            <person name="Yadav J.S."/>
            <person name="Pangilinan J."/>
            <person name="Larsson K.H."/>
            <person name="Matsuura K."/>
            <person name="Barry K."/>
            <person name="Labutti K."/>
            <person name="Kuo R."/>
            <person name="Ohm R.A."/>
            <person name="Bhattacharya S.S."/>
            <person name="Shirouzu T."/>
            <person name="Yoshinaga Y."/>
            <person name="Martin F.M."/>
            <person name="Grigoriev I.V."/>
            <person name="Hibbett D.S."/>
        </authorList>
    </citation>
    <scope>NUCLEOTIDE SEQUENCE [LARGE SCALE GENOMIC DNA]</scope>
    <source>
        <strain evidence="3 4">93-53</strain>
    </source>
</reference>
<feature type="region of interest" description="Disordered" evidence="1">
    <location>
        <begin position="1"/>
        <end position="24"/>
    </location>
</feature>
<feature type="transmembrane region" description="Helical" evidence="2">
    <location>
        <begin position="376"/>
        <end position="398"/>
    </location>
</feature>
<organism evidence="3 4">
    <name type="scientific">Laetiporus sulphureus 93-53</name>
    <dbReference type="NCBI Taxonomy" id="1314785"/>
    <lineage>
        <taxon>Eukaryota</taxon>
        <taxon>Fungi</taxon>
        <taxon>Dikarya</taxon>
        <taxon>Basidiomycota</taxon>
        <taxon>Agaricomycotina</taxon>
        <taxon>Agaricomycetes</taxon>
        <taxon>Polyporales</taxon>
        <taxon>Laetiporus</taxon>
    </lineage>
</organism>
<dbReference type="InterPro" id="IPR040410">
    <property type="entry name" value="UPF0658_Golgi"/>
</dbReference>
<dbReference type="GeneID" id="63823416"/>
<feature type="transmembrane region" description="Helical" evidence="2">
    <location>
        <begin position="275"/>
        <end position="304"/>
    </location>
</feature>
<dbReference type="Proteomes" id="UP000076871">
    <property type="component" value="Unassembled WGS sequence"/>
</dbReference>
<proteinExistence type="predicted"/>
<dbReference type="GO" id="GO:0005794">
    <property type="term" value="C:Golgi apparatus"/>
    <property type="evidence" value="ECO:0007669"/>
    <property type="project" value="TreeGrafter"/>
</dbReference>
<evidence type="ECO:0000313" key="4">
    <source>
        <dbReference type="Proteomes" id="UP000076871"/>
    </source>
</evidence>
<keyword evidence="2" id="KW-0472">Membrane</keyword>
<dbReference type="OrthoDB" id="2448307at2759"/>
<gene>
    <name evidence="3" type="ORF">LAESUDRAFT_699590</name>
</gene>
<name>A0A165ED23_9APHY</name>
<feature type="transmembrane region" description="Helical" evidence="2">
    <location>
        <begin position="165"/>
        <end position="186"/>
    </location>
</feature>
<dbReference type="PANTHER" id="PTHR34391:SF2">
    <property type="entry name" value="TRP C-TERMINAL DOMAIN-CONTAINING PROTEIN"/>
    <property type="match status" value="1"/>
</dbReference>
<feature type="region of interest" description="Disordered" evidence="1">
    <location>
        <begin position="418"/>
        <end position="440"/>
    </location>
</feature>
<dbReference type="InParanoid" id="A0A165ED23"/>
<dbReference type="STRING" id="1314785.A0A165ED23"/>
<sequence>MSSQHNAHPALSTDPTHLSPRLDADGKASYDDLIDQYATYKAYTTSVPADAGRTDNQEPVPLYPLTQQLSNYSEISLKDVKDLDGHTAQQLDWEYPPPATNAEVAKPELKDWLEFIPDSIACRLYLLTVLVETAIDLAIEAELFIRLQDSTATSSNFQESKKMPIYLSIFAMAHVFQFGMALDAVYAQNTLQFIALTIFNALFLFYAIVQIGEIDSTSISESTSVISIHALTMIIPIIISVAELAYIALGWKIYKEFGWKVYKYLGADRRIRAMYAYYQIFLCLVKFDLFFWVGFSVQFIWLVLSKHNTEYYLTCLAFPVSILVLIDGHIAARRENKWMMYIFMTGCLGALVYFMYKLVKVLLLRKTATYIFVWKTLTIFSVIATILLITTSVFAWMVRNNFGRGLANQMSKSENMARRGKSQDLYRGPMSGHPNRMSIE</sequence>
<dbReference type="AlphaFoldDB" id="A0A165ED23"/>
<feature type="transmembrane region" description="Helical" evidence="2">
    <location>
        <begin position="338"/>
        <end position="356"/>
    </location>
</feature>